<dbReference type="EMBL" id="JBHUCO010000023">
    <property type="protein sequence ID" value="MFD1520039.1"/>
    <property type="molecule type" value="Genomic_DNA"/>
</dbReference>
<dbReference type="RefSeq" id="WP_344722501.1">
    <property type="nucleotide sequence ID" value="NZ_BAAAUS010000013.1"/>
</dbReference>
<dbReference type="InterPro" id="IPR029058">
    <property type="entry name" value="AB_hydrolase_fold"/>
</dbReference>
<keyword evidence="3" id="KW-1185">Reference proteome</keyword>
<organism evidence="2 3">
    <name type="scientific">Pseudonocardia yunnanensis</name>
    <dbReference type="NCBI Taxonomy" id="58107"/>
    <lineage>
        <taxon>Bacteria</taxon>
        <taxon>Bacillati</taxon>
        <taxon>Actinomycetota</taxon>
        <taxon>Actinomycetes</taxon>
        <taxon>Pseudonocardiales</taxon>
        <taxon>Pseudonocardiaceae</taxon>
        <taxon>Pseudonocardia</taxon>
    </lineage>
</organism>
<gene>
    <name evidence="2" type="ORF">ACFSJD_21265</name>
</gene>
<dbReference type="Proteomes" id="UP001597114">
    <property type="component" value="Unassembled WGS sequence"/>
</dbReference>
<name>A0ABW4EWX1_9PSEU</name>
<proteinExistence type="predicted"/>
<dbReference type="InterPro" id="IPR000073">
    <property type="entry name" value="AB_hydrolase_1"/>
</dbReference>
<comment type="caution">
    <text evidence="2">The sequence shown here is derived from an EMBL/GenBank/DDBJ whole genome shotgun (WGS) entry which is preliminary data.</text>
</comment>
<dbReference type="PANTHER" id="PTHR43433">
    <property type="entry name" value="HYDROLASE, ALPHA/BETA FOLD FAMILY PROTEIN"/>
    <property type="match status" value="1"/>
</dbReference>
<dbReference type="SUPFAM" id="SSF53474">
    <property type="entry name" value="alpha/beta-Hydrolases"/>
    <property type="match status" value="1"/>
</dbReference>
<protein>
    <submittedName>
        <fullName evidence="2">Alpha/beta fold hydrolase</fullName>
    </submittedName>
</protein>
<feature type="domain" description="AB hydrolase-1" evidence="1">
    <location>
        <begin position="25"/>
        <end position="252"/>
    </location>
</feature>
<evidence type="ECO:0000313" key="2">
    <source>
        <dbReference type="EMBL" id="MFD1520039.1"/>
    </source>
</evidence>
<dbReference type="GO" id="GO:0016787">
    <property type="term" value="F:hydrolase activity"/>
    <property type="evidence" value="ECO:0007669"/>
    <property type="project" value="UniProtKB-KW"/>
</dbReference>
<sequence length="259" mass="28086">MPSTVVSPDGTEIGFETVGDGPPMLLVHGAAADRNRWAPVREQLARHYRVHMLDRRGRGLSTREAPAYDIWREAEDIAAVAESLGGDVFVVAHSYGALCSLHAAQITGAFGKLVAYEPPRPEPGGFVVPPETLARMRAAGDAEEILTIFLREALQLPQSTVDGMRETDIWRARVAAAHTIPRELESVEAFVADERLGKISVPVRLFAGTESPVYLRLAVDAVAERVPGADVVPMRGQAHQAMDFDPEQFVAAVRAFEAA</sequence>
<dbReference type="Gene3D" id="3.40.50.1820">
    <property type="entry name" value="alpha/beta hydrolase"/>
    <property type="match status" value="1"/>
</dbReference>
<evidence type="ECO:0000259" key="1">
    <source>
        <dbReference type="Pfam" id="PF12697"/>
    </source>
</evidence>
<reference evidence="3" key="1">
    <citation type="journal article" date="2019" name="Int. J. Syst. Evol. Microbiol.">
        <title>The Global Catalogue of Microorganisms (GCM) 10K type strain sequencing project: providing services to taxonomists for standard genome sequencing and annotation.</title>
        <authorList>
            <consortium name="The Broad Institute Genomics Platform"/>
            <consortium name="The Broad Institute Genome Sequencing Center for Infectious Disease"/>
            <person name="Wu L."/>
            <person name="Ma J."/>
        </authorList>
    </citation>
    <scope>NUCLEOTIDE SEQUENCE [LARGE SCALE GENOMIC DNA]</scope>
    <source>
        <strain evidence="3">CCM 7043</strain>
    </source>
</reference>
<dbReference type="PANTHER" id="PTHR43433:SF1">
    <property type="entry name" value="BLL5160 PROTEIN"/>
    <property type="match status" value="1"/>
</dbReference>
<dbReference type="InterPro" id="IPR050471">
    <property type="entry name" value="AB_hydrolase"/>
</dbReference>
<accession>A0ABW4EWX1</accession>
<dbReference type="Pfam" id="PF12697">
    <property type="entry name" value="Abhydrolase_6"/>
    <property type="match status" value="1"/>
</dbReference>
<keyword evidence="2" id="KW-0378">Hydrolase</keyword>
<evidence type="ECO:0000313" key="3">
    <source>
        <dbReference type="Proteomes" id="UP001597114"/>
    </source>
</evidence>